<feature type="region of interest" description="Disordered" evidence="7">
    <location>
        <begin position="296"/>
        <end position="326"/>
    </location>
</feature>
<gene>
    <name evidence="8" type="ORF">CTAYLR_007999</name>
</gene>
<dbReference type="PANTHER" id="PTHR11266:SF17">
    <property type="entry name" value="PROTEIN MPV17"/>
    <property type="match status" value="1"/>
</dbReference>
<comment type="similarity">
    <text evidence="2 6">Belongs to the peroxisomal membrane protein PXMP2/4 family.</text>
</comment>
<evidence type="ECO:0000256" key="5">
    <source>
        <dbReference type="ARBA" id="ARBA00023136"/>
    </source>
</evidence>
<dbReference type="EMBL" id="JAQMWT010000565">
    <property type="protein sequence ID" value="KAJ8599436.1"/>
    <property type="molecule type" value="Genomic_DNA"/>
</dbReference>
<dbReference type="Pfam" id="PF04117">
    <property type="entry name" value="Mpv17_PMP22"/>
    <property type="match status" value="1"/>
</dbReference>
<sequence>MVCVALALVGGALAFQAPVRTPARRSVVSMRLGGGRSGSGSSKGCWSSRIRGKLFWGGKKPPQPPSGNGGGGIVSRRATAAGDEEPEEEEEKQGMWAAYEKALEENPLLIKGLTSFVGFTLGDILAQLFIEKKGPYDPVRTARLASFGFLVHGTTSHWFYGVLDGKIPGTTAGAVASKVAIDQILWNPIFGVMFFGYMGILEGSGIEGTILKIKRDLITQVTGSWTVWPLAHAINFKFVPNQQRVLYINTIQIFYNCFLSIVGNRKPPVPVAAAADLTLASADQDDLHIKFVEDADPVVEDGEDSDAAPEEAEVEDEEQEAPASSD</sequence>
<keyword evidence="3" id="KW-0812">Transmembrane</keyword>
<evidence type="ECO:0000256" key="2">
    <source>
        <dbReference type="ARBA" id="ARBA00006824"/>
    </source>
</evidence>
<name>A0AAD7U6Y6_9STRA</name>
<evidence type="ECO:0000256" key="3">
    <source>
        <dbReference type="ARBA" id="ARBA00022692"/>
    </source>
</evidence>
<keyword evidence="5" id="KW-0472">Membrane</keyword>
<dbReference type="AlphaFoldDB" id="A0AAD7U6Y6"/>
<organism evidence="8 9">
    <name type="scientific">Chrysophaeum taylorii</name>
    <dbReference type="NCBI Taxonomy" id="2483200"/>
    <lineage>
        <taxon>Eukaryota</taxon>
        <taxon>Sar</taxon>
        <taxon>Stramenopiles</taxon>
        <taxon>Ochrophyta</taxon>
        <taxon>Pelagophyceae</taxon>
        <taxon>Pelagomonadales</taxon>
        <taxon>Pelagomonadaceae</taxon>
        <taxon>Chrysophaeum</taxon>
    </lineage>
</organism>
<evidence type="ECO:0000313" key="8">
    <source>
        <dbReference type="EMBL" id="KAJ8599436.1"/>
    </source>
</evidence>
<feature type="compositionally biased region" description="Acidic residues" evidence="7">
    <location>
        <begin position="296"/>
        <end position="320"/>
    </location>
</feature>
<evidence type="ECO:0000256" key="7">
    <source>
        <dbReference type="SAM" id="MobiDB-lite"/>
    </source>
</evidence>
<dbReference type="InterPro" id="IPR007248">
    <property type="entry name" value="Mpv17_PMP22"/>
</dbReference>
<evidence type="ECO:0000256" key="4">
    <source>
        <dbReference type="ARBA" id="ARBA00022989"/>
    </source>
</evidence>
<evidence type="ECO:0000256" key="6">
    <source>
        <dbReference type="RuleBase" id="RU363053"/>
    </source>
</evidence>
<comment type="caution">
    <text evidence="8">The sequence shown here is derived from an EMBL/GenBank/DDBJ whole genome shotgun (WGS) entry which is preliminary data.</text>
</comment>
<keyword evidence="9" id="KW-1185">Reference proteome</keyword>
<keyword evidence="4" id="KW-1133">Transmembrane helix</keyword>
<evidence type="ECO:0000256" key="1">
    <source>
        <dbReference type="ARBA" id="ARBA00004141"/>
    </source>
</evidence>
<feature type="region of interest" description="Disordered" evidence="7">
    <location>
        <begin position="57"/>
        <end position="92"/>
    </location>
</feature>
<dbReference type="GO" id="GO:0005737">
    <property type="term" value="C:cytoplasm"/>
    <property type="evidence" value="ECO:0007669"/>
    <property type="project" value="TreeGrafter"/>
</dbReference>
<dbReference type="PANTHER" id="PTHR11266">
    <property type="entry name" value="PEROXISOMAL MEMBRANE PROTEIN 2, PXMP2 MPV17"/>
    <property type="match status" value="1"/>
</dbReference>
<evidence type="ECO:0000313" key="9">
    <source>
        <dbReference type="Proteomes" id="UP001230188"/>
    </source>
</evidence>
<comment type="subcellular location">
    <subcellularLocation>
        <location evidence="1">Membrane</location>
        <topology evidence="1">Multi-pass membrane protein</topology>
    </subcellularLocation>
</comment>
<protein>
    <submittedName>
        <fullName evidence="8">Uncharacterized protein</fullName>
    </submittedName>
</protein>
<dbReference type="GO" id="GO:0016020">
    <property type="term" value="C:membrane"/>
    <property type="evidence" value="ECO:0007669"/>
    <property type="project" value="UniProtKB-SubCell"/>
</dbReference>
<reference evidence="8" key="1">
    <citation type="submission" date="2023-01" db="EMBL/GenBank/DDBJ databases">
        <title>Metagenome sequencing of chrysophaentin producing Chrysophaeum taylorii.</title>
        <authorList>
            <person name="Davison J."/>
            <person name="Bewley C."/>
        </authorList>
    </citation>
    <scope>NUCLEOTIDE SEQUENCE</scope>
    <source>
        <strain evidence="8">NIES-1699</strain>
    </source>
</reference>
<dbReference type="Proteomes" id="UP001230188">
    <property type="component" value="Unassembled WGS sequence"/>
</dbReference>
<feature type="compositionally biased region" description="Acidic residues" evidence="7">
    <location>
        <begin position="82"/>
        <end position="91"/>
    </location>
</feature>
<proteinExistence type="inferred from homology"/>
<accession>A0AAD7U6Y6</accession>